<dbReference type="Pfam" id="PF04043">
    <property type="entry name" value="PMEI"/>
    <property type="match status" value="1"/>
</dbReference>
<dbReference type="Proteomes" id="UP001054889">
    <property type="component" value="Unassembled WGS sequence"/>
</dbReference>
<evidence type="ECO:0000256" key="3">
    <source>
        <dbReference type="ARBA" id="ARBA00038471"/>
    </source>
</evidence>
<accession>A0AAV5EQI7</accession>
<organism evidence="6 7">
    <name type="scientific">Eleusine coracana subsp. coracana</name>
    <dbReference type="NCBI Taxonomy" id="191504"/>
    <lineage>
        <taxon>Eukaryota</taxon>
        <taxon>Viridiplantae</taxon>
        <taxon>Streptophyta</taxon>
        <taxon>Embryophyta</taxon>
        <taxon>Tracheophyta</taxon>
        <taxon>Spermatophyta</taxon>
        <taxon>Magnoliopsida</taxon>
        <taxon>Liliopsida</taxon>
        <taxon>Poales</taxon>
        <taxon>Poaceae</taxon>
        <taxon>PACMAD clade</taxon>
        <taxon>Chloridoideae</taxon>
        <taxon>Cynodonteae</taxon>
        <taxon>Eleusininae</taxon>
        <taxon>Eleusine</taxon>
    </lineage>
</organism>
<proteinExistence type="inferred from homology"/>
<keyword evidence="7" id="KW-1185">Reference proteome</keyword>
<dbReference type="NCBIfam" id="TIGR01614">
    <property type="entry name" value="PME_inhib"/>
    <property type="match status" value="1"/>
</dbReference>
<gene>
    <name evidence="6" type="primary">gb12805</name>
    <name evidence="6" type="ORF">PR202_gb12805</name>
</gene>
<dbReference type="GO" id="GO:0004857">
    <property type="term" value="F:enzyme inhibitor activity"/>
    <property type="evidence" value="ECO:0007669"/>
    <property type="project" value="InterPro"/>
</dbReference>
<feature type="signal peptide" evidence="4">
    <location>
        <begin position="1"/>
        <end position="25"/>
    </location>
</feature>
<evidence type="ECO:0000256" key="1">
    <source>
        <dbReference type="ARBA" id="ARBA00022729"/>
    </source>
</evidence>
<protein>
    <recommendedName>
        <fullName evidence="5">Pectinesterase inhibitor domain-containing protein</fullName>
    </recommendedName>
</protein>
<evidence type="ECO:0000313" key="7">
    <source>
        <dbReference type="Proteomes" id="UP001054889"/>
    </source>
</evidence>
<dbReference type="PANTHER" id="PTHR35357">
    <property type="entry name" value="OS02G0537100 PROTEIN"/>
    <property type="match status" value="1"/>
</dbReference>
<reference evidence="6" key="2">
    <citation type="submission" date="2021-12" db="EMBL/GenBank/DDBJ databases">
        <title>Resequencing data analysis of finger millet.</title>
        <authorList>
            <person name="Hatakeyama M."/>
            <person name="Aluri S."/>
            <person name="Balachadran M.T."/>
            <person name="Sivarajan S.R."/>
            <person name="Poveda L."/>
            <person name="Shimizu-Inatsugi R."/>
            <person name="Schlapbach R."/>
            <person name="Sreeman S.M."/>
            <person name="Shimizu K.K."/>
        </authorList>
    </citation>
    <scope>NUCLEOTIDE SEQUENCE</scope>
</reference>
<dbReference type="AlphaFoldDB" id="A0AAV5EQI7"/>
<dbReference type="SMART" id="SM00856">
    <property type="entry name" value="PMEI"/>
    <property type="match status" value="1"/>
</dbReference>
<dbReference type="PANTHER" id="PTHR35357:SF24">
    <property type="entry name" value="OS04G0587200 PROTEIN"/>
    <property type="match status" value="1"/>
</dbReference>
<comment type="caution">
    <text evidence="6">The sequence shown here is derived from an EMBL/GenBank/DDBJ whole genome shotgun (WGS) entry which is preliminary data.</text>
</comment>
<keyword evidence="2" id="KW-1015">Disulfide bond</keyword>
<sequence length="186" mass="19267">MASLQSLSSCGALLLLLLVPDACMASTKTTLQDKCDAYAAGDRTSYDYCMKTLLADRKSVSADTLGLAVIVLRIGRATAKATADKIAQRQGVETVPTRRDCLATCATEYAAAVRRLGRAARDAAQGDLQGAQNLLAEVTGTTARCEAAFAAAGQSSPLSGADRELDDQLELAISFLPSPPLPAGAS</sequence>
<keyword evidence="1 4" id="KW-0732">Signal</keyword>
<feature type="domain" description="Pectinesterase inhibitor" evidence="5">
    <location>
        <begin position="26"/>
        <end position="175"/>
    </location>
</feature>
<dbReference type="InterPro" id="IPR006501">
    <property type="entry name" value="Pectinesterase_inhib_dom"/>
</dbReference>
<dbReference type="InterPro" id="IPR035513">
    <property type="entry name" value="Invertase/methylesterase_inhib"/>
</dbReference>
<dbReference type="SUPFAM" id="SSF101148">
    <property type="entry name" value="Plant invertase/pectin methylesterase inhibitor"/>
    <property type="match status" value="1"/>
</dbReference>
<evidence type="ECO:0000256" key="4">
    <source>
        <dbReference type="SAM" id="SignalP"/>
    </source>
</evidence>
<evidence type="ECO:0000313" key="6">
    <source>
        <dbReference type="EMBL" id="GJN25023.1"/>
    </source>
</evidence>
<dbReference type="EMBL" id="BQKI01000077">
    <property type="protein sequence ID" value="GJN25023.1"/>
    <property type="molecule type" value="Genomic_DNA"/>
</dbReference>
<reference evidence="6" key="1">
    <citation type="journal article" date="2018" name="DNA Res.">
        <title>Multiple hybrid de novo genome assembly of finger millet, an orphan allotetraploid crop.</title>
        <authorList>
            <person name="Hatakeyama M."/>
            <person name="Aluri S."/>
            <person name="Balachadran M.T."/>
            <person name="Sivarajan S.R."/>
            <person name="Patrignani A."/>
            <person name="Gruter S."/>
            <person name="Poveda L."/>
            <person name="Shimizu-Inatsugi R."/>
            <person name="Baeten J."/>
            <person name="Francoijs K.J."/>
            <person name="Nataraja K.N."/>
            <person name="Reddy Y.A.N."/>
            <person name="Phadnis S."/>
            <person name="Ravikumar R.L."/>
            <person name="Schlapbach R."/>
            <person name="Sreeman S.M."/>
            <person name="Shimizu K.K."/>
        </authorList>
    </citation>
    <scope>NUCLEOTIDE SEQUENCE</scope>
</reference>
<dbReference type="Gene3D" id="1.20.140.40">
    <property type="entry name" value="Invertase/pectin methylesterase inhibitor family protein"/>
    <property type="match status" value="1"/>
</dbReference>
<comment type="similarity">
    <text evidence="3">Belongs to the PMEI family.</text>
</comment>
<evidence type="ECO:0000259" key="5">
    <source>
        <dbReference type="SMART" id="SM00856"/>
    </source>
</evidence>
<feature type="chain" id="PRO_5043450464" description="Pectinesterase inhibitor domain-containing protein" evidence="4">
    <location>
        <begin position="26"/>
        <end position="186"/>
    </location>
</feature>
<evidence type="ECO:0000256" key="2">
    <source>
        <dbReference type="ARBA" id="ARBA00023157"/>
    </source>
</evidence>
<name>A0AAV5EQI7_ELECO</name>